<gene>
    <name evidence="13" type="ORF">X798_03419</name>
</gene>
<evidence type="ECO:0000256" key="11">
    <source>
        <dbReference type="RuleBase" id="RU368090"/>
    </source>
</evidence>
<reference evidence="13 14" key="1">
    <citation type="submission" date="2015-12" db="EMBL/GenBank/DDBJ databases">
        <title>Draft genome of the nematode, Onchocerca flexuosa.</title>
        <authorList>
            <person name="Mitreva M."/>
        </authorList>
    </citation>
    <scope>NUCLEOTIDE SEQUENCE [LARGE SCALE GENOMIC DNA]</scope>
    <source>
        <strain evidence="13">Red Deer</strain>
    </source>
</reference>
<evidence type="ECO:0000256" key="10">
    <source>
        <dbReference type="ARBA" id="ARBA00023242"/>
    </source>
</evidence>
<dbReference type="AlphaFoldDB" id="A0A238BW23"/>
<feature type="transmembrane region" description="Helical" evidence="12">
    <location>
        <begin position="293"/>
        <end position="315"/>
    </location>
</feature>
<keyword evidence="5 11" id="KW-0863">Zinc-finger</keyword>
<dbReference type="InterPro" id="IPR036465">
    <property type="entry name" value="vWFA_dom_sf"/>
</dbReference>
<dbReference type="PANTHER" id="PTHR12831:SF0">
    <property type="entry name" value="GENERAL TRANSCRIPTION FACTOR IIH SUBUNIT 3"/>
    <property type="match status" value="1"/>
</dbReference>
<comment type="subunit">
    <text evidence="11">Part of a TFIID-containing RNA polymerase II pre-initiation complex that is composed of TBP and at least GTF2A1, GTF2A2, GTF2E1, GTF2E2, GTF2F1, GTF2H2, GTF2H3, GTF2H4, GTF2H5, GTF2B, TCEA1, ERCC2, ERCC3, TAF1, TAF2, TAF3, TAF4, TAF5, TAF6, TAF7, TAF8, TAF9, TAF10, TAF11, TAF12 and TAF13. Component of the 7-subunit TFIIH core complex composed of XPB/ERCC3, XPD/ERCC2, GTF2H1, GTF2H2, GTF2H3, GTF2H4 and GTF2H5, which is active in NER. The core complex associates with the 3-subunit CDK-activating kinase (CAK) module composed of CCNH/cyclin H, CDK7 and MNAT1 to form the 10-subunit holoenzyme (holo-TFIIH) active in transcription. Interacts with RARA; the interaction requires prior phosphorylation of RARA on 'Ser-369' which then enhances interaction of RARA with CDK7.</text>
</comment>
<organism evidence="13 14">
    <name type="scientific">Onchocerca flexuosa</name>
    <dbReference type="NCBI Taxonomy" id="387005"/>
    <lineage>
        <taxon>Eukaryota</taxon>
        <taxon>Metazoa</taxon>
        <taxon>Ecdysozoa</taxon>
        <taxon>Nematoda</taxon>
        <taxon>Chromadorea</taxon>
        <taxon>Rhabditida</taxon>
        <taxon>Spirurina</taxon>
        <taxon>Spiruromorpha</taxon>
        <taxon>Filarioidea</taxon>
        <taxon>Onchocercidae</taxon>
        <taxon>Onchocerca</taxon>
    </lineage>
</organism>
<keyword evidence="6 11" id="KW-0862">Zinc</keyword>
<keyword evidence="14" id="KW-1185">Reference proteome</keyword>
<evidence type="ECO:0000256" key="9">
    <source>
        <dbReference type="ARBA" id="ARBA00023204"/>
    </source>
</evidence>
<keyword evidence="12" id="KW-1133">Transmembrane helix</keyword>
<accession>A0A238BW23</accession>
<dbReference type="GO" id="GO:0008270">
    <property type="term" value="F:zinc ion binding"/>
    <property type="evidence" value="ECO:0007669"/>
    <property type="project" value="UniProtKB-KW"/>
</dbReference>
<dbReference type="Gene3D" id="3.40.50.410">
    <property type="entry name" value="von Willebrand factor, type A domain"/>
    <property type="match status" value="1"/>
</dbReference>
<keyword evidence="10 11" id="KW-0539">Nucleus</keyword>
<keyword evidence="7 11" id="KW-0805">Transcription regulation</keyword>
<evidence type="ECO:0000256" key="2">
    <source>
        <dbReference type="ARBA" id="ARBA00005273"/>
    </source>
</evidence>
<evidence type="ECO:0000256" key="5">
    <source>
        <dbReference type="ARBA" id="ARBA00022771"/>
    </source>
</evidence>
<dbReference type="GO" id="GO:0006355">
    <property type="term" value="P:regulation of DNA-templated transcription"/>
    <property type="evidence" value="ECO:0007669"/>
    <property type="project" value="InterPro"/>
</dbReference>
<dbReference type="InterPro" id="IPR004600">
    <property type="entry name" value="TFIIH_Tfb4/GTF2H3"/>
</dbReference>
<sequence>MTCLSIVIDCDARHWGELTEKENNEEMICTLINSITSYTTAHMSLSAANRIIIIGADSALSEPTIYATNASTDIDMSSAIKTAIRNALKKSASSTNTTESAVFAPAIAVAVCHIYRYKNEIDNGDGRILVINIGSDFIGEHNILMNIFFAAHKHNILIDVANIDVSGNNLFNSGKKIIYILGETSPILQQASDITGGTYLNVKKPRQLLQYTMCFMLGKASLRSAFPSPSSSSSVDYRASCHCHGVPVSIGWVCSVCLSVQCHFSPICPACNCYFCRVHIFYLQIISMGWSLLFQRITVTTGIFVVFGGIALGAYKLRQSSDSLRGRGVYWRNQEMEDFVHCKEENLKRTTTP</sequence>
<dbReference type="EMBL" id="KZ269993">
    <property type="protein sequence ID" value="OZC09462.1"/>
    <property type="molecule type" value="Genomic_DNA"/>
</dbReference>
<keyword evidence="4 11" id="KW-0227">DNA damage</keyword>
<evidence type="ECO:0000313" key="13">
    <source>
        <dbReference type="EMBL" id="OZC09462.1"/>
    </source>
</evidence>
<evidence type="ECO:0000256" key="12">
    <source>
        <dbReference type="SAM" id="Phobius"/>
    </source>
</evidence>
<protein>
    <recommendedName>
        <fullName evidence="11">General transcription factor IIH subunit 3</fullName>
    </recommendedName>
    <alternativeName>
        <fullName evidence="11">General transcription factor IIH polypeptide 3</fullName>
    </alternativeName>
</protein>
<evidence type="ECO:0000256" key="3">
    <source>
        <dbReference type="ARBA" id="ARBA00022723"/>
    </source>
</evidence>
<dbReference type="OrthoDB" id="17307at2759"/>
<keyword evidence="9 11" id="KW-0234">DNA repair</keyword>
<comment type="function">
    <text evidence="11">Component of the general transcription and DNA repair factor IIH (TFIIH) core complex, which is involved in general and transcription-coupled nucleotide excision repair (NER) of damaged DNA and, when complexed to CAK, in RNA transcription by RNA polymerase II. In NER, TFIIH acts by opening DNA around the lesion to allow the excision of the damaged oligonucleotide and its replacement by a new DNA fragment. In transcription, TFIIH has an essential role in transcription initiation. When the pre-initiation complex (PIC) has been established, TFIIH is required for promoter opening and promoter escape. Phosphorylation of the C-terminal tail (CTD) of the largest subunit of RNA polymerase II by the kinase module CAK controls the initiation of transcription.</text>
</comment>
<comment type="similarity">
    <text evidence="2 11">Belongs to the TFB4 family.</text>
</comment>
<dbReference type="GO" id="GO:0000439">
    <property type="term" value="C:transcription factor TFIIH core complex"/>
    <property type="evidence" value="ECO:0007669"/>
    <property type="project" value="UniProtKB-UniRule"/>
</dbReference>
<name>A0A238BW23_9BILA</name>
<dbReference type="Proteomes" id="UP000242913">
    <property type="component" value="Unassembled WGS sequence"/>
</dbReference>
<evidence type="ECO:0000256" key="4">
    <source>
        <dbReference type="ARBA" id="ARBA00022763"/>
    </source>
</evidence>
<comment type="subcellular location">
    <subcellularLocation>
        <location evidence="1 11">Nucleus</location>
    </subcellularLocation>
</comment>
<keyword evidence="3 11" id="KW-0479">Metal-binding</keyword>
<evidence type="ECO:0000256" key="1">
    <source>
        <dbReference type="ARBA" id="ARBA00004123"/>
    </source>
</evidence>
<evidence type="ECO:0000256" key="7">
    <source>
        <dbReference type="ARBA" id="ARBA00023015"/>
    </source>
</evidence>
<evidence type="ECO:0000313" key="14">
    <source>
        <dbReference type="Proteomes" id="UP000242913"/>
    </source>
</evidence>
<keyword evidence="8 11" id="KW-0804">Transcription</keyword>
<dbReference type="PANTHER" id="PTHR12831">
    <property type="entry name" value="TRANSCRIPTION INITIATION FACTOR IIH TFIIH , POLYPEPTIDE 3-RELATED"/>
    <property type="match status" value="1"/>
</dbReference>
<dbReference type="Pfam" id="PF03850">
    <property type="entry name" value="Tfb4"/>
    <property type="match status" value="1"/>
</dbReference>
<keyword evidence="12" id="KW-0812">Transmembrane</keyword>
<dbReference type="GO" id="GO:0006289">
    <property type="term" value="P:nucleotide-excision repair"/>
    <property type="evidence" value="ECO:0007669"/>
    <property type="project" value="UniProtKB-UniRule"/>
</dbReference>
<evidence type="ECO:0000256" key="6">
    <source>
        <dbReference type="ARBA" id="ARBA00022833"/>
    </source>
</evidence>
<evidence type="ECO:0000256" key="8">
    <source>
        <dbReference type="ARBA" id="ARBA00023163"/>
    </source>
</evidence>
<proteinExistence type="inferred from homology"/>
<dbReference type="GO" id="GO:0005675">
    <property type="term" value="C:transcription factor TFIIH holo complex"/>
    <property type="evidence" value="ECO:0007669"/>
    <property type="project" value="UniProtKB-UniRule"/>
</dbReference>
<keyword evidence="12" id="KW-0472">Membrane</keyword>